<dbReference type="GeneID" id="34685926"/>
<dbReference type="HOGENOM" id="CLU_032226_0_0_1"/>
<sequence length="549" mass="61613">MTDVHSKIKGLRKYIKDNQVADNNNATPNWRGLIATVKDDRAKSHLKDARGEFFNDPSSILEDPLGSALEYRVCEKCGKPVSLSALVDHLQIHCKGLTQDRAEGDLDHSVKTEDTEVMDDISGFGDKKKGNPSSSKRSTPFEMELKPESSPAVKKQRKAGSTPVPSKAKRRIKQRNPTEKHLIDFDKQCGVELAEGGYCGRSLTCKSHSVGTKRAVEGRSQPFDVLLSQYQKKNQLKTNTNSKQKTKTAAQQPQSQQGQNSDINDGFPVEVSPEEETTQVLNGVSRSLPLPLESNVLGSSRLRTKYFRMREMFASSFSVRPGFSAPGYGAIHSRVGCIDLDRTTDYTFRIRTPQLINNMNPNNLTAQQRQKIQQQRMLQAQMLAEQQQQQQQQQQQPQHQVQQMQQRQQQQQQQQPHLQHQQQHTSGAIQQHQPHSSPSFLQQQQQLQNGRLQHKNQESLSQNELESGLTPQGIQKQQQRLRQQQVQQQRFEAAAYHLATATKLMQNGPKNQAASQNAGVNSAIGSPVNMANSRSNSNPLNLTPGGDQR</sequence>
<feature type="compositionally biased region" description="Low complexity" evidence="1">
    <location>
        <begin position="234"/>
        <end position="260"/>
    </location>
</feature>
<feature type="compositionally biased region" description="Low complexity" evidence="1">
    <location>
        <begin position="472"/>
        <end position="485"/>
    </location>
</feature>
<dbReference type="AlphaFoldDB" id="A0A0C7NAE6"/>
<dbReference type="Pfam" id="PF18508">
    <property type="entry name" value="zf_C2H2_13"/>
    <property type="match status" value="1"/>
</dbReference>
<dbReference type="GO" id="GO:0000124">
    <property type="term" value="C:SAGA complex"/>
    <property type="evidence" value="ECO:0007669"/>
    <property type="project" value="EnsemblFungi"/>
</dbReference>
<organism evidence="3 4">
    <name type="scientific">Lachancea lanzarotensis</name>
    <dbReference type="NCBI Taxonomy" id="1245769"/>
    <lineage>
        <taxon>Eukaryota</taxon>
        <taxon>Fungi</taxon>
        <taxon>Dikarya</taxon>
        <taxon>Ascomycota</taxon>
        <taxon>Saccharomycotina</taxon>
        <taxon>Saccharomycetes</taxon>
        <taxon>Saccharomycetales</taxon>
        <taxon>Saccharomycetaceae</taxon>
        <taxon>Lachancea</taxon>
    </lineage>
</organism>
<evidence type="ECO:0000313" key="4">
    <source>
        <dbReference type="Proteomes" id="UP000054304"/>
    </source>
</evidence>
<dbReference type="PANTHER" id="PTHR47805">
    <property type="entry name" value="SAGA-ASSOCIATED FACTOR 73"/>
    <property type="match status" value="1"/>
</dbReference>
<feature type="region of interest" description="Disordered" evidence="1">
    <location>
        <begin position="105"/>
        <end position="179"/>
    </location>
</feature>
<dbReference type="PANTHER" id="PTHR47805:SF1">
    <property type="entry name" value="SAGA-ASSOCIATED FACTOR 73"/>
    <property type="match status" value="1"/>
</dbReference>
<dbReference type="Proteomes" id="UP000054304">
    <property type="component" value="Unassembled WGS sequence"/>
</dbReference>
<dbReference type="RefSeq" id="XP_022628682.1">
    <property type="nucleotide sequence ID" value="XM_022772349.1"/>
</dbReference>
<dbReference type="GO" id="GO:0046822">
    <property type="term" value="P:regulation of nucleocytoplasmic transport"/>
    <property type="evidence" value="ECO:0007669"/>
    <property type="project" value="EnsemblFungi"/>
</dbReference>
<dbReference type="GO" id="GO:0031048">
    <property type="term" value="P:regulatory ncRNA-mediated heterochromatin formation"/>
    <property type="evidence" value="ECO:0007669"/>
    <property type="project" value="TreeGrafter"/>
</dbReference>
<dbReference type="GO" id="GO:0004402">
    <property type="term" value="F:histone acetyltransferase activity"/>
    <property type="evidence" value="ECO:0007669"/>
    <property type="project" value="EnsemblFungi"/>
</dbReference>
<dbReference type="InterPro" id="IPR041251">
    <property type="entry name" value="Znf_C2H2_13"/>
</dbReference>
<dbReference type="EMBL" id="LN736364">
    <property type="protein sequence ID" value="CEP62456.1"/>
    <property type="molecule type" value="Genomic_DNA"/>
</dbReference>
<dbReference type="OrthoDB" id="21678at2759"/>
<feature type="domain" description="SCA7" evidence="2">
    <location>
        <begin position="176"/>
        <end position="242"/>
    </location>
</feature>
<accession>A0A0C7NAE6</accession>
<dbReference type="GO" id="GO:1905634">
    <property type="term" value="P:regulation of protein localization to chromatin"/>
    <property type="evidence" value="ECO:0007669"/>
    <property type="project" value="EnsemblFungi"/>
</dbReference>
<dbReference type="Pfam" id="PF08313">
    <property type="entry name" value="SCA7"/>
    <property type="match status" value="1"/>
</dbReference>
<reference evidence="3 4" key="1">
    <citation type="submission" date="2014-12" db="EMBL/GenBank/DDBJ databases">
        <authorList>
            <person name="Neuveglise Cecile"/>
        </authorList>
    </citation>
    <scope>NUCLEOTIDE SEQUENCE [LARGE SCALE GENOMIC DNA]</scope>
    <source>
        <strain evidence="3 4">CBS 12615</strain>
    </source>
</reference>
<evidence type="ECO:0000256" key="1">
    <source>
        <dbReference type="SAM" id="MobiDB-lite"/>
    </source>
</evidence>
<dbReference type="GO" id="GO:0045899">
    <property type="term" value="P:positive regulation of RNA polymerase II transcription preinitiation complex assembly"/>
    <property type="evidence" value="ECO:0007669"/>
    <property type="project" value="EnsemblFungi"/>
</dbReference>
<dbReference type="GO" id="GO:0046695">
    <property type="term" value="C:SLIK (SAGA-like) complex"/>
    <property type="evidence" value="ECO:0007669"/>
    <property type="project" value="EnsemblFungi"/>
</dbReference>
<dbReference type="Gene3D" id="6.10.140.670">
    <property type="match status" value="1"/>
</dbReference>
<feature type="compositionally biased region" description="Low complexity" evidence="1">
    <location>
        <begin position="399"/>
        <end position="423"/>
    </location>
</feature>
<feature type="compositionally biased region" description="Basic and acidic residues" evidence="1">
    <location>
        <begin position="105"/>
        <end position="114"/>
    </location>
</feature>
<feature type="compositionally biased region" description="Low complexity" evidence="1">
    <location>
        <begin position="430"/>
        <end position="448"/>
    </location>
</feature>
<dbReference type="InterPro" id="IPR013243">
    <property type="entry name" value="SCA7_dom"/>
</dbReference>
<dbReference type="PROSITE" id="PS51505">
    <property type="entry name" value="SCA7"/>
    <property type="match status" value="1"/>
</dbReference>
<feature type="region of interest" description="Disordered" evidence="1">
    <location>
        <begin position="399"/>
        <end position="485"/>
    </location>
</feature>
<protein>
    <submittedName>
        <fullName evidence="3">LALA0S05e06062g1_1</fullName>
    </submittedName>
</protein>
<dbReference type="InterPro" id="IPR037804">
    <property type="entry name" value="SGF73"/>
</dbReference>
<evidence type="ECO:0000259" key="2">
    <source>
        <dbReference type="PROSITE" id="PS51505"/>
    </source>
</evidence>
<dbReference type="GO" id="GO:0005198">
    <property type="term" value="F:structural molecule activity"/>
    <property type="evidence" value="ECO:0007669"/>
    <property type="project" value="EnsemblFungi"/>
</dbReference>
<gene>
    <name evidence="3" type="ORF">LALA0_S05e06062g</name>
</gene>
<dbReference type="GO" id="GO:0071819">
    <property type="term" value="C:DUBm complex"/>
    <property type="evidence" value="ECO:0007669"/>
    <property type="project" value="EnsemblFungi"/>
</dbReference>
<evidence type="ECO:0000313" key="3">
    <source>
        <dbReference type="EMBL" id="CEP62456.1"/>
    </source>
</evidence>
<name>A0A0C7NAE6_9SACH</name>
<feature type="region of interest" description="Disordered" evidence="1">
    <location>
        <begin position="234"/>
        <end position="278"/>
    </location>
</feature>
<proteinExistence type="predicted"/>
<dbReference type="GO" id="GO:1904802">
    <property type="term" value="P:RITS complex assembly"/>
    <property type="evidence" value="ECO:0007669"/>
    <property type="project" value="TreeGrafter"/>
</dbReference>
<keyword evidence="4" id="KW-1185">Reference proteome</keyword>
<feature type="region of interest" description="Disordered" evidence="1">
    <location>
        <begin position="509"/>
        <end position="549"/>
    </location>
</feature>
<dbReference type="Gene3D" id="3.30.160.60">
    <property type="entry name" value="Classic Zinc Finger"/>
    <property type="match status" value="1"/>
</dbReference>
<dbReference type="STRING" id="1245769.A0A0C7NAE6"/>
<dbReference type="GO" id="GO:0006406">
    <property type="term" value="P:mRNA export from nucleus"/>
    <property type="evidence" value="ECO:0007669"/>
    <property type="project" value="EnsemblFungi"/>
</dbReference>
<feature type="compositionally biased region" description="Polar residues" evidence="1">
    <location>
        <begin position="509"/>
        <end position="541"/>
    </location>
</feature>
<dbReference type="GO" id="GO:0005829">
    <property type="term" value="C:cytosol"/>
    <property type="evidence" value="ECO:0007669"/>
    <property type="project" value="EnsemblFungi"/>
</dbReference>
<dbReference type="GO" id="GO:0008047">
    <property type="term" value="F:enzyme activator activity"/>
    <property type="evidence" value="ECO:0007669"/>
    <property type="project" value="EnsemblFungi"/>
</dbReference>